<evidence type="ECO:0000313" key="1">
    <source>
        <dbReference type="EMBL" id="DAD67029.1"/>
    </source>
</evidence>
<dbReference type="EMBL" id="BK014667">
    <property type="protein sequence ID" value="DAD67029.1"/>
    <property type="molecule type" value="Genomic_DNA"/>
</dbReference>
<dbReference type="InterPro" id="IPR021739">
    <property type="entry name" value="SaV-like"/>
</dbReference>
<proteinExistence type="predicted"/>
<reference evidence="1" key="1">
    <citation type="journal article" date="2021" name="Proc. Natl. Acad. Sci. U.S.A.">
        <title>A Catalog of Tens of Thousands of Viruses from Human Metagenomes Reveals Hidden Associations with Chronic Diseases.</title>
        <authorList>
            <person name="Tisza M.J."/>
            <person name="Buck C.B."/>
        </authorList>
    </citation>
    <scope>NUCLEOTIDE SEQUENCE</scope>
    <source>
        <strain evidence="1">CtBev14</strain>
    </source>
</reference>
<keyword evidence="1" id="KW-0808">Transferase</keyword>
<keyword evidence="1" id="KW-0418">Kinase</keyword>
<dbReference type="GO" id="GO:0016301">
    <property type="term" value="F:kinase activity"/>
    <property type="evidence" value="ECO:0007669"/>
    <property type="project" value="UniProtKB-KW"/>
</dbReference>
<name>A0A8S5LAJ8_9CAUD</name>
<protein>
    <submittedName>
        <fullName evidence="1">Nucelotide kinase</fullName>
    </submittedName>
</protein>
<organism evidence="1">
    <name type="scientific">Podoviridae sp. ctBev14</name>
    <dbReference type="NCBI Taxonomy" id="2823556"/>
    <lineage>
        <taxon>Viruses</taxon>
        <taxon>Duplodnaviria</taxon>
        <taxon>Heunggongvirae</taxon>
        <taxon>Uroviricota</taxon>
        <taxon>Caudoviricetes</taxon>
    </lineage>
</organism>
<sequence>MEKTALETQIGGSHYKKFKYQSIEFFMDNNFNAALTYAMKYVSRYPNKNPDDLDKALHCIDLFAEWVIKKLKYNEAYPVIIPSFNEIYRFTKQFDPVISNALLAIIACNSDYFKSSSIEGSNFKNQTPDFKQLQSNVANAKAAIEQVRQIL</sequence>
<dbReference type="Pfam" id="PF11753">
    <property type="entry name" value="DUF3310"/>
    <property type="match status" value="1"/>
</dbReference>
<accession>A0A8S5LAJ8</accession>